<keyword evidence="1" id="KW-0472">Membrane</keyword>
<evidence type="ECO:0000313" key="2">
    <source>
        <dbReference type="EMBL" id="GIQ83713.1"/>
    </source>
</evidence>
<dbReference type="Proteomes" id="UP000265618">
    <property type="component" value="Unassembled WGS sequence"/>
</dbReference>
<feature type="transmembrane region" description="Helical" evidence="1">
    <location>
        <begin position="50"/>
        <end position="71"/>
    </location>
</feature>
<reference evidence="2 3" key="1">
    <citation type="journal article" date="2018" name="PLoS ONE">
        <title>The draft genome of Kipferlia bialata reveals reductive genome evolution in fornicate parasites.</title>
        <authorList>
            <person name="Tanifuji G."/>
            <person name="Takabayashi S."/>
            <person name="Kume K."/>
            <person name="Takagi M."/>
            <person name="Nakayama T."/>
            <person name="Kamikawa R."/>
            <person name="Inagaki Y."/>
            <person name="Hashimoto T."/>
        </authorList>
    </citation>
    <scope>NUCLEOTIDE SEQUENCE [LARGE SCALE GENOMIC DNA]</scope>
    <source>
        <strain evidence="2">NY0173</strain>
    </source>
</reference>
<feature type="transmembrane region" description="Helical" evidence="1">
    <location>
        <begin position="188"/>
        <end position="206"/>
    </location>
</feature>
<name>A0A9K3GHW7_9EUKA</name>
<dbReference type="EMBL" id="BDIP01001151">
    <property type="protein sequence ID" value="GIQ83713.1"/>
    <property type="molecule type" value="Genomic_DNA"/>
</dbReference>
<keyword evidence="1" id="KW-1133">Transmembrane helix</keyword>
<protein>
    <recommendedName>
        <fullName evidence="4">THH1/TOM1/TOM3 domain-containing protein</fullName>
    </recommendedName>
</protein>
<accession>A0A9K3GHW7</accession>
<keyword evidence="3" id="KW-1185">Reference proteome</keyword>
<comment type="caution">
    <text evidence="2">The sequence shown here is derived from an EMBL/GenBank/DDBJ whole genome shotgun (WGS) entry which is preliminary data.</text>
</comment>
<evidence type="ECO:0008006" key="4">
    <source>
        <dbReference type="Google" id="ProtNLM"/>
    </source>
</evidence>
<sequence length="302" mass="33561">MFLVKYCPCSSRLRGSVDSLSPILRPWGGCNSQRSVIESVDMGVLYPLEVGLGCGVEGVALVVAAYVCVRLHQSRRATPRDTATLLLACLGHLCRIGWVVARRYIDDTHFDFAINRISMAALLLSFSLYCNRCFLVSSKYSSRRPLSFHIVTWTSAAVVGGVLAIIVWYSFQEPDEREGHPFYEFNTIFMALAGVFISLLFALGGLHMIRELRQAMSFKASPEMHNLSLHVGIASSVGAVCSLCRAFGFAHRPLTGNYLPRPLYIPLCYVLPDCIPSLTISVLLRGWGLERKKLPRKVQVQV</sequence>
<dbReference type="AlphaFoldDB" id="A0A9K3GHW7"/>
<proteinExistence type="predicted"/>
<evidence type="ECO:0000313" key="3">
    <source>
        <dbReference type="Proteomes" id="UP000265618"/>
    </source>
</evidence>
<keyword evidence="1" id="KW-0812">Transmembrane</keyword>
<feature type="transmembrane region" description="Helical" evidence="1">
    <location>
        <begin position="113"/>
        <end position="134"/>
    </location>
</feature>
<feature type="transmembrane region" description="Helical" evidence="1">
    <location>
        <begin position="227"/>
        <end position="251"/>
    </location>
</feature>
<evidence type="ECO:0000256" key="1">
    <source>
        <dbReference type="SAM" id="Phobius"/>
    </source>
</evidence>
<feature type="transmembrane region" description="Helical" evidence="1">
    <location>
        <begin position="263"/>
        <end position="287"/>
    </location>
</feature>
<gene>
    <name evidence="2" type="ORF">KIPB_005071</name>
</gene>
<feature type="transmembrane region" description="Helical" evidence="1">
    <location>
        <begin position="146"/>
        <end position="168"/>
    </location>
</feature>
<feature type="transmembrane region" description="Helical" evidence="1">
    <location>
        <begin position="83"/>
        <end position="101"/>
    </location>
</feature>
<organism evidence="2 3">
    <name type="scientific">Kipferlia bialata</name>
    <dbReference type="NCBI Taxonomy" id="797122"/>
    <lineage>
        <taxon>Eukaryota</taxon>
        <taxon>Metamonada</taxon>
        <taxon>Carpediemonas-like organisms</taxon>
        <taxon>Kipferlia</taxon>
    </lineage>
</organism>